<dbReference type="AlphaFoldDB" id="A0A4Q1R2Z3"/>
<dbReference type="Proteomes" id="UP000289482">
    <property type="component" value="Unassembled WGS sequence"/>
</dbReference>
<accession>A0A4Q1R2Z3</accession>
<organism evidence="2 3">
    <name type="scientific">Streptomyces sioyaensis</name>
    <dbReference type="NCBI Taxonomy" id="67364"/>
    <lineage>
        <taxon>Bacteria</taxon>
        <taxon>Bacillati</taxon>
        <taxon>Actinomycetota</taxon>
        <taxon>Actinomycetes</taxon>
        <taxon>Kitasatosporales</taxon>
        <taxon>Streptomycetaceae</taxon>
        <taxon>Streptomyces</taxon>
    </lineage>
</organism>
<feature type="domain" description="IrrE N-terminal-like" evidence="1">
    <location>
        <begin position="62"/>
        <end position="107"/>
    </location>
</feature>
<protein>
    <submittedName>
        <fullName evidence="2">ImmA/IrrE family metallo-endopeptidase</fullName>
    </submittedName>
</protein>
<name>A0A4Q1R2Z3_9ACTN</name>
<dbReference type="EMBL" id="SDIF01000024">
    <property type="protein sequence ID" value="RXS67611.1"/>
    <property type="molecule type" value="Genomic_DNA"/>
</dbReference>
<comment type="caution">
    <text evidence="2">The sequence shown here is derived from an EMBL/GenBank/DDBJ whole genome shotgun (WGS) entry which is preliminary data.</text>
</comment>
<dbReference type="Pfam" id="PF06114">
    <property type="entry name" value="Peptidase_M78"/>
    <property type="match status" value="1"/>
</dbReference>
<dbReference type="InterPro" id="IPR010359">
    <property type="entry name" value="IrrE_HExxH"/>
</dbReference>
<gene>
    <name evidence="2" type="ORF">EST54_11445</name>
</gene>
<evidence type="ECO:0000259" key="1">
    <source>
        <dbReference type="Pfam" id="PF06114"/>
    </source>
</evidence>
<keyword evidence="3" id="KW-1185">Reference proteome</keyword>
<evidence type="ECO:0000313" key="3">
    <source>
        <dbReference type="Proteomes" id="UP000289482"/>
    </source>
</evidence>
<sequence>MMVMRWRHKDADPQATRLREQCERRVDALGLPAHTKLSIDDLCAHLSRSSGRPIQLLPCPLPLGSPDGLWVSTASTEYVVYEQRLAPVHQQQVILHELGHLICDHEASPVLTPEASRLLLPSLDPALIRRTLGREHARSWAETEAEYVGSLIGRRIGSWTADHVRPVPPAMQELVSRLGALDNPAFRGSNE</sequence>
<proteinExistence type="predicted"/>
<evidence type="ECO:0000313" key="2">
    <source>
        <dbReference type="EMBL" id="RXS67611.1"/>
    </source>
</evidence>
<reference evidence="2 3" key="1">
    <citation type="submission" date="2019-01" db="EMBL/GenBank/DDBJ databases">
        <title>Draft genome sequences of the type strain Streptomyces sioyaensis DSM 40032 and its novel strain, TM32, a thermotolerant antibiotics-producing actinobacterium.</title>
        <authorList>
            <person name="Nakaew N."/>
            <person name="Lumyong S."/>
            <person name="Sloan W.T."/>
            <person name="Sungthong R."/>
        </authorList>
    </citation>
    <scope>NUCLEOTIDE SEQUENCE [LARGE SCALE GENOMIC DNA]</scope>
    <source>
        <strain evidence="2 3">DSM 40032</strain>
    </source>
</reference>